<dbReference type="AlphaFoldDB" id="A0A1X9SRE9"/>
<dbReference type="Gene3D" id="3.40.50.2300">
    <property type="match status" value="1"/>
</dbReference>
<sequence length="126" mass="14340">MTKLNILAIDDDIISIKLLELILSDNLYISSITTASDGLEAMEILERRFDINLILLDIYMPRLNGFEFLHNFKSRKYLQDIPIIVISTDATLRQRSMELGVLAFLVKPISKKMLGKLIKQVANNSS</sequence>
<gene>
    <name evidence="5" type="ORF">CIGN_0481</name>
</gene>
<dbReference type="OrthoDB" id="7631574at2"/>
<evidence type="ECO:0000256" key="2">
    <source>
        <dbReference type="ARBA" id="ARBA00022500"/>
    </source>
</evidence>
<dbReference type="GO" id="GO:0000160">
    <property type="term" value="P:phosphorelay signal transduction system"/>
    <property type="evidence" value="ECO:0007669"/>
    <property type="project" value="InterPro"/>
</dbReference>
<keyword evidence="2" id="KW-0145">Chemotaxis</keyword>
<comment type="cofactor">
    <cofactor evidence="1">
        <name>Mg(2+)</name>
        <dbReference type="ChEBI" id="CHEBI:18420"/>
    </cofactor>
</comment>
<evidence type="ECO:0000256" key="3">
    <source>
        <dbReference type="ARBA" id="ARBA00022553"/>
    </source>
</evidence>
<proteinExistence type="predicted"/>
<protein>
    <submittedName>
        <fullName evidence="5">Receiver domain protein</fullName>
    </submittedName>
</protein>
<dbReference type="InterPro" id="IPR011006">
    <property type="entry name" value="CheY-like_superfamily"/>
</dbReference>
<name>A0A1X9SRE9_9BACT</name>
<dbReference type="KEGG" id="cdev:CIGN_0481"/>
<keyword evidence="4" id="KW-0283">Flagellar rotation</keyword>
<dbReference type="PANTHER" id="PTHR44591:SF3">
    <property type="entry name" value="RESPONSE REGULATORY DOMAIN-CONTAINING PROTEIN"/>
    <property type="match status" value="1"/>
</dbReference>
<dbReference type="PANTHER" id="PTHR44591">
    <property type="entry name" value="STRESS RESPONSE REGULATOR PROTEIN 1"/>
    <property type="match status" value="1"/>
</dbReference>
<dbReference type="GO" id="GO:0006935">
    <property type="term" value="P:chemotaxis"/>
    <property type="evidence" value="ECO:0007669"/>
    <property type="project" value="UniProtKB-KW"/>
</dbReference>
<evidence type="ECO:0000256" key="4">
    <source>
        <dbReference type="ARBA" id="ARBA00022779"/>
    </source>
</evidence>
<evidence type="ECO:0000256" key="1">
    <source>
        <dbReference type="ARBA" id="ARBA00001946"/>
    </source>
</evidence>
<dbReference type="Pfam" id="PF00072">
    <property type="entry name" value="Response_reg"/>
    <property type="match status" value="1"/>
</dbReference>
<dbReference type="PROSITE" id="PS50110">
    <property type="entry name" value="RESPONSE_REGULATORY"/>
    <property type="match status" value="1"/>
</dbReference>
<reference evidence="5 6" key="1">
    <citation type="journal article" date="2017" name="Genome Biol. Evol.">
        <title>Comparative Genomic Analysis Identifies a Campylobacter Clade Deficient in Selenium Metabolism.</title>
        <authorList>
            <person name="Miller W.G."/>
            <person name="Yee E."/>
            <person name="Lopes B.S."/>
            <person name="Chapman M.H."/>
            <person name="Huynh S."/>
            <person name="Bono J.L."/>
            <person name="Parker C.T."/>
            <person name="Strachan N.J.C."/>
            <person name="Forbes K.J."/>
        </authorList>
    </citation>
    <scope>NUCLEOTIDE SEQUENCE [LARGE SCALE GENOMIC DNA]</scope>
    <source>
        <strain evidence="5 6">NCTC 13003</strain>
    </source>
</reference>
<dbReference type="InterPro" id="IPR001789">
    <property type="entry name" value="Sig_transdc_resp-reg_receiver"/>
</dbReference>
<dbReference type="Proteomes" id="UP000194309">
    <property type="component" value="Chromosome"/>
</dbReference>
<organism evidence="5 6">
    <name type="scientific">Campylobacter devanensis</name>
    <dbReference type="NCBI Taxonomy" id="3161138"/>
    <lineage>
        <taxon>Bacteria</taxon>
        <taxon>Pseudomonadati</taxon>
        <taxon>Campylobacterota</taxon>
        <taxon>Epsilonproteobacteria</taxon>
        <taxon>Campylobacterales</taxon>
        <taxon>Campylobacteraceae</taxon>
        <taxon>Campylobacter</taxon>
    </lineage>
</organism>
<accession>A0A381D7T1</accession>
<dbReference type="STRING" id="1660064.CIGN_0481"/>
<evidence type="ECO:0000313" key="6">
    <source>
        <dbReference type="Proteomes" id="UP000194309"/>
    </source>
</evidence>
<dbReference type="SUPFAM" id="SSF52172">
    <property type="entry name" value="CheY-like"/>
    <property type="match status" value="1"/>
</dbReference>
<dbReference type="InterPro" id="IPR050595">
    <property type="entry name" value="Bact_response_regulator"/>
</dbReference>
<dbReference type="EMBL" id="CP018788">
    <property type="protein sequence ID" value="ARQ98780.1"/>
    <property type="molecule type" value="Genomic_DNA"/>
</dbReference>
<dbReference type="SMART" id="SM00448">
    <property type="entry name" value="REC"/>
    <property type="match status" value="1"/>
</dbReference>
<evidence type="ECO:0000313" key="5">
    <source>
        <dbReference type="EMBL" id="ARQ98780.1"/>
    </source>
</evidence>
<keyword evidence="3" id="KW-0597">Phosphoprotein</keyword>
<dbReference type="GO" id="GO:0097588">
    <property type="term" value="P:archaeal or bacterial-type flagellum-dependent cell motility"/>
    <property type="evidence" value="ECO:0007669"/>
    <property type="project" value="UniProtKB-KW"/>
</dbReference>
<keyword evidence="6" id="KW-1185">Reference proteome</keyword>
<accession>A0A1X9SRE9</accession>